<gene>
    <name evidence="2" type="ORF">EVAR_6205_1</name>
</gene>
<reference evidence="2 3" key="1">
    <citation type="journal article" date="2019" name="Commun. Biol.">
        <title>The bagworm genome reveals a unique fibroin gene that provides high tensile strength.</title>
        <authorList>
            <person name="Kono N."/>
            <person name="Nakamura H."/>
            <person name="Ohtoshi R."/>
            <person name="Tomita M."/>
            <person name="Numata K."/>
            <person name="Arakawa K."/>
        </authorList>
    </citation>
    <scope>NUCLEOTIDE SEQUENCE [LARGE SCALE GENOMIC DNA]</scope>
</reference>
<dbReference type="Proteomes" id="UP000299102">
    <property type="component" value="Unassembled WGS sequence"/>
</dbReference>
<proteinExistence type="predicted"/>
<comment type="caution">
    <text evidence="2">The sequence shown here is derived from an EMBL/GenBank/DDBJ whole genome shotgun (WGS) entry which is preliminary data.</text>
</comment>
<feature type="compositionally biased region" description="Gly residues" evidence="1">
    <location>
        <begin position="1"/>
        <end position="16"/>
    </location>
</feature>
<keyword evidence="3" id="KW-1185">Reference proteome</keyword>
<feature type="region of interest" description="Disordered" evidence="1">
    <location>
        <begin position="1"/>
        <end position="27"/>
    </location>
</feature>
<dbReference type="AlphaFoldDB" id="A0A4C2A5U9"/>
<evidence type="ECO:0000313" key="3">
    <source>
        <dbReference type="Proteomes" id="UP000299102"/>
    </source>
</evidence>
<sequence>MNGGWRVGAGGGGAGSTRGCRIRSVSRPKTACAPIGRGIDINAISHTRSERQRLTRRAIIHIEGESAPVNYSRAVQLYDSGIVRASRKKKFERPKQEDGVIARDAAGR</sequence>
<evidence type="ECO:0000313" key="2">
    <source>
        <dbReference type="EMBL" id="GBP94529.1"/>
    </source>
</evidence>
<evidence type="ECO:0000256" key="1">
    <source>
        <dbReference type="SAM" id="MobiDB-lite"/>
    </source>
</evidence>
<dbReference type="EMBL" id="BGZK01002514">
    <property type="protein sequence ID" value="GBP94529.1"/>
    <property type="molecule type" value="Genomic_DNA"/>
</dbReference>
<accession>A0A4C2A5U9</accession>
<organism evidence="2 3">
    <name type="scientific">Eumeta variegata</name>
    <name type="common">Bagworm moth</name>
    <name type="synonym">Eumeta japonica</name>
    <dbReference type="NCBI Taxonomy" id="151549"/>
    <lineage>
        <taxon>Eukaryota</taxon>
        <taxon>Metazoa</taxon>
        <taxon>Ecdysozoa</taxon>
        <taxon>Arthropoda</taxon>
        <taxon>Hexapoda</taxon>
        <taxon>Insecta</taxon>
        <taxon>Pterygota</taxon>
        <taxon>Neoptera</taxon>
        <taxon>Endopterygota</taxon>
        <taxon>Lepidoptera</taxon>
        <taxon>Glossata</taxon>
        <taxon>Ditrysia</taxon>
        <taxon>Tineoidea</taxon>
        <taxon>Psychidae</taxon>
        <taxon>Oiketicinae</taxon>
        <taxon>Eumeta</taxon>
    </lineage>
</organism>
<protein>
    <submittedName>
        <fullName evidence="2">Uncharacterized protein</fullName>
    </submittedName>
</protein>
<name>A0A4C2A5U9_EUMVA</name>
<feature type="region of interest" description="Disordered" evidence="1">
    <location>
        <begin position="89"/>
        <end position="108"/>
    </location>
</feature>
<feature type="compositionally biased region" description="Basic and acidic residues" evidence="1">
    <location>
        <begin position="93"/>
        <end position="108"/>
    </location>
</feature>